<evidence type="ECO:0000256" key="1">
    <source>
        <dbReference type="SAM" id="MobiDB-lite"/>
    </source>
</evidence>
<dbReference type="AlphaFoldDB" id="A0A7S3JJA7"/>
<name>A0A7S3JJA7_9SPIT</name>
<dbReference type="EMBL" id="HBII01036903">
    <property type="protein sequence ID" value="CAE0356720.1"/>
    <property type="molecule type" value="Transcribed_RNA"/>
</dbReference>
<accession>A0A7S3JJA7</accession>
<feature type="region of interest" description="Disordered" evidence="1">
    <location>
        <begin position="122"/>
        <end position="154"/>
    </location>
</feature>
<feature type="transmembrane region" description="Helical" evidence="2">
    <location>
        <begin position="92"/>
        <end position="113"/>
    </location>
</feature>
<keyword evidence="2" id="KW-0812">Transmembrane</keyword>
<evidence type="ECO:0000256" key="2">
    <source>
        <dbReference type="SAM" id="Phobius"/>
    </source>
</evidence>
<protein>
    <submittedName>
        <fullName evidence="3">Uncharacterized protein</fullName>
    </submittedName>
</protein>
<keyword evidence="2" id="KW-0472">Membrane</keyword>
<sequence length="154" mass="17814">MNVGNKNMFEESLAMPVYITLNGVKGDHATLTSKRRWVAELSPEQSFGVLELDMTATIKYRQYSADHHILDQFSMTIVDKENFDDIDPMFKYMIYCILVSCVVGFGFFIFNWVRCIIGKPEISRDSDSSDSEDNDEVQLKQRRRINREIESALP</sequence>
<keyword evidence="2" id="KW-1133">Transmembrane helix</keyword>
<reference evidence="3" key="1">
    <citation type="submission" date="2021-01" db="EMBL/GenBank/DDBJ databases">
        <authorList>
            <person name="Corre E."/>
            <person name="Pelletier E."/>
            <person name="Niang G."/>
            <person name="Scheremetjew M."/>
            <person name="Finn R."/>
            <person name="Kale V."/>
            <person name="Holt S."/>
            <person name="Cochrane G."/>
            <person name="Meng A."/>
            <person name="Brown T."/>
            <person name="Cohen L."/>
        </authorList>
    </citation>
    <scope>NUCLEOTIDE SEQUENCE</scope>
    <source>
        <strain evidence="3">FSP1.4</strain>
    </source>
</reference>
<evidence type="ECO:0000313" key="3">
    <source>
        <dbReference type="EMBL" id="CAE0356720.1"/>
    </source>
</evidence>
<gene>
    <name evidence="3" type="ORF">EHAR0213_LOCUS15637</name>
</gene>
<proteinExistence type="predicted"/>
<organism evidence="3">
    <name type="scientific">Euplotes harpa</name>
    <dbReference type="NCBI Taxonomy" id="151035"/>
    <lineage>
        <taxon>Eukaryota</taxon>
        <taxon>Sar</taxon>
        <taxon>Alveolata</taxon>
        <taxon>Ciliophora</taxon>
        <taxon>Intramacronucleata</taxon>
        <taxon>Spirotrichea</taxon>
        <taxon>Hypotrichia</taxon>
        <taxon>Euplotida</taxon>
        <taxon>Euplotidae</taxon>
        <taxon>Euplotes</taxon>
    </lineage>
</organism>